<dbReference type="AlphaFoldDB" id="K2JJ25"/>
<feature type="signal peptide" evidence="11">
    <location>
        <begin position="1"/>
        <end position="21"/>
    </location>
</feature>
<evidence type="ECO:0000256" key="7">
    <source>
        <dbReference type="ARBA" id="ARBA00022927"/>
    </source>
</evidence>
<proteinExistence type="inferred from homology"/>
<dbReference type="Gene3D" id="3.30.1150.10">
    <property type="match status" value="1"/>
</dbReference>
<dbReference type="Pfam" id="PF03544">
    <property type="entry name" value="TonB_C"/>
    <property type="match status" value="1"/>
</dbReference>
<sequence>MRKFLTILLCFTLISCASSQAVKNTDPNVYQLEQVDAPSKWIIHISPIYPKEALEEKVEGWVKMSAVITENGKVTEIKVIDSQPKGVFETEAKRAFGKWVYKPALLNGKTVKVYREETVKFKI</sequence>
<dbReference type="InterPro" id="IPR003538">
    <property type="entry name" value="TonB"/>
</dbReference>
<dbReference type="PROSITE" id="PS52015">
    <property type="entry name" value="TONB_CTD"/>
    <property type="match status" value="1"/>
</dbReference>
<dbReference type="PROSITE" id="PS51257">
    <property type="entry name" value="PROKAR_LIPOPROTEIN"/>
    <property type="match status" value="1"/>
</dbReference>
<keyword evidence="5 10" id="KW-0997">Cell inner membrane</keyword>
<evidence type="ECO:0000313" key="14">
    <source>
        <dbReference type="Proteomes" id="UP000006755"/>
    </source>
</evidence>
<evidence type="ECO:0000313" key="13">
    <source>
        <dbReference type="EMBL" id="EKE75248.1"/>
    </source>
</evidence>
<gene>
    <name evidence="13" type="ORF">B3C1_08226</name>
</gene>
<evidence type="ECO:0000256" key="9">
    <source>
        <dbReference type="ARBA" id="ARBA00023136"/>
    </source>
</evidence>
<feature type="chain" id="PRO_5003862004" description="Protein TonB" evidence="11">
    <location>
        <begin position="22"/>
        <end position="123"/>
    </location>
</feature>
<comment type="function">
    <text evidence="10">Interacts with outer membrane receptor proteins that carry out high-affinity binding and energy dependent uptake into the periplasmic space of specific substrates. It could act to transduce energy from the cytoplasmic membrane to specific energy-requiring processes in the outer membrane, resulting in the release into the periplasm of ligands bound by these outer membrane proteins.</text>
</comment>
<evidence type="ECO:0000256" key="8">
    <source>
        <dbReference type="ARBA" id="ARBA00022989"/>
    </source>
</evidence>
<dbReference type="GO" id="GO:0030288">
    <property type="term" value="C:outer membrane-bounded periplasmic space"/>
    <property type="evidence" value="ECO:0007669"/>
    <property type="project" value="InterPro"/>
</dbReference>
<keyword evidence="9" id="KW-0472">Membrane</keyword>
<keyword evidence="11" id="KW-0732">Signal</keyword>
<dbReference type="GO" id="GO:0015031">
    <property type="term" value="P:protein transport"/>
    <property type="evidence" value="ECO:0007669"/>
    <property type="project" value="UniProtKB-UniRule"/>
</dbReference>
<dbReference type="STRING" id="745411.B3C1_08226"/>
<dbReference type="PANTHER" id="PTHR33446">
    <property type="entry name" value="PROTEIN TONB-RELATED"/>
    <property type="match status" value="1"/>
</dbReference>
<keyword evidence="6" id="KW-0812">Transmembrane</keyword>
<keyword evidence="4 10" id="KW-1003">Cell membrane</keyword>
<dbReference type="InterPro" id="IPR006260">
    <property type="entry name" value="TonB/TolA_C"/>
</dbReference>
<dbReference type="GO" id="GO:0031992">
    <property type="term" value="F:energy transducer activity"/>
    <property type="evidence" value="ECO:0007669"/>
    <property type="project" value="InterPro"/>
</dbReference>
<dbReference type="InterPro" id="IPR037682">
    <property type="entry name" value="TonB_C"/>
</dbReference>
<name>K2JJ25_9GAMM</name>
<evidence type="ECO:0000256" key="4">
    <source>
        <dbReference type="ARBA" id="ARBA00022475"/>
    </source>
</evidence>
<evidence type="ECO:0000256" key="2">
    <source>
        <dbReference type="ARBA" id="ARBA00006555"/>
    </source>
</evidence>
<evidence type="ECO:0000256" key="1">
    <source>
        <dbReference type="ARBA" id="ARBA00004383"/>
    </source>
</evidence>
<keyword evidence="10" id="KW-0735">Signal-anchor</keyword>
<evidence type="ECO:0000256" key="5">
    <source>
        <dbReference type="ARBA" id="ARBA00022519"/>
    </source>
</evidence>
<dbReference type="InterPro" id="IPR051045">
    <property type="entry name" value="TonB-dependent_transducer"/>
</dbReference>
<dbReference type="EMBL" id="AMRI01000009">
    <property type="protein sequence ID" value="EKE75248.1"/>
    <property type="molecule type" value="Genomic_DNA"/>
</dbReference>
<reference evidence="13 14" key="1">
    <citation type="journal article" date="2012" name="J. Bacteriol.">
        <title>Genome Sequence of Gallaecimonas xiamenensis Type Strain 3-C-1.</title>
        <authorList>
            <person name="Lai Q."/>
            <person name="Wang L."/>
            <person name="Wang W."/>
            <person name="Shao Z."/>
        </authorList>
    </citation>
    <scope>NUCLEOTIDE SEQUENCE [LARGE SCALE GENOMIC DNA]</scope>
    <source>
        <strain evidence="13 14">3-C-1</strain>
    </source>
</reference>
<dbReference type="eggNOG" id="COG0810">
    <property type="taxonomic scope" value="Bacteria"/>
</dbReference>
<evidence type="ECO:0000256" key="3">
    <source>
        <dbReference type="ARBA" id="ARBA00022448"/>
    </source>
</evidence>
<feature type="domain" description="TonB C-terminal" evidence="12">
    <location>
        <begin position="34"/>
        <end position="123"/>
    </location>
</feature>
<dbReference type="RefSeq" id="WP_008484138.1">
    <property type="nucleotide sequence ID" value="NZ_AMRI01000009.1"/>
</dbReference>
<organism evidence="13 14">
    <name type="scientific">Gallaecimonas xiamenensis 3-C-1</name>
    <dbReference type="NCBI Taxonomy" id="745411"/>
    <lineage>
        <taxon>Bacteria</taxon>
        <taxon>Pseudomonadati</taxon>
        <taxon>Pseudomonadota</taxon>
        <taxon>Gammaproteobacteria</taxon>
        <taxon>Enterobacterales</taxon>
        <taxon>Gallaecimonadaceae</taxon>
        <taxon>Gallaecimonas</taxon>
    </lineage>
</organism>
<dbReference type="Proteomes" id="UP000006755">
    <property type="component" value="Unassembled WGS sequence"/>
</dbReference>
<protein>
    <recommendedName>
        <fullName evidence="10">Protein TonB</fullName>
    </recommendedName>
</protein>
<keyword evidence="8" id="KW-1133">Transmembrane helix</keyword>
<evidence type="ECO:0000256" key="6">
    <source>
        <dbReference type="ARBA" id="ARBA00022692"/>
    </source>
</evidence>
<comment type="subcellular location">
    <subcellularLocation>
        <location evidence="1 10">Cell inner membrane</location>
        <topology evidence="1 10">Single-pass membrane protein</topology>
        <orientation evidence="1 10">Periplasmic side</orientation>
    </subcellularLocation>
</comment>
<dbReference type="PRINTS" id="PR01374">
    <property type="entry name" value="TONBPROTEIN"/>
</dbReference>
<dbReference type="GO" id="GO:0015891">
    <property type="term" value="P:siderophore transport"/>
    <property type="evidence" value="ECO:0007669"/>
    <property type="project" value="InterPro"/>
</dbReference>
<keyword evidence="3 10" id="KW-0813">Transport</keyword>
<dbReference type="SUPFAM" id="SSF74653">
    <property type="entry name" value="TolA/TonB C-terminal domain"/>
    <property type="match status" value="1"/>
</dbReference>
<dbReference type="NCBIfam" id="TIGR01352">
    <property type="entry name" value="tonB_Cterm"/>
    <property type="match status" value="1"/>
</dbReference>
<evidence type="ECO:0000256" key="10">
    <source>
        <dbReference type="RuleBase" id="RU362123"/>
    </source>
</evidence>
<dbReference type="GO" id="GO:0055085">
    <property type="term" value="P:transmembrane transport"/>
    <property type="evidence" value="ECO:0007669"/>
    <property type="project" value="InterPro"/>
</dbReference>
<keyword evidence="7 10" id="KW-0653">Protein transport</keyword>
<keyword evidence="14" id="KW-1185">Reference proteome</keyword>
<dbReference type="GO" id="GO:0005886">
    <property type="term" value="C:plasma membrane"/>
    <property type="evidence" value="ECO:0007669"/>
    <property type="project" value="UniProtKB-SubCell"/>
</dbReference>
<evidence type="ECO:0000259" key="12">
    <source>
        <dbReference type="PROSITE" id="PS52015"/>
    </source>
</evidence>
<dbReference type="PANTHER" id="PTHR33446:SF14">
    <property type="entry name" value="PROTEIN TONB"/>
    <property type="match status" value="1"/>
</dbReference>
<dbReference type="OrthoDB" id="1628901at2"/>
<comment type="caution">
    <text evidence="13">The sequence shown here is derived from an EMBL/GenBank/DDBJ whole genome shotgun (WGS) entry which is preliminary data.</text>
</comment>
<accession>K2JJ25</accession>
<evidence type="ECO:0000256" key="11">
    <source>
        <dbReference type="SAM" id="SignalP"/>
    </source>
</evidence>
<comment type="similarity">
    <text evidence="2 10">Belongs to the TonB family.</text>
</comment>